<gene>
    <name evidence="2" type="ORF">AO064_17370</name>
</gene>
<keyword evidence="1" id="KW-0812">Transmembrane</keyword>
<comment type="caution">
    <text evidence="2">The sequence shown here is derived from an EMBL/GenBank/DDBJ whole genome shotgun (WGS) entry which is preliminary data.</text>
</comment>
<dbReference type="Proteomes" id="UP000077563">
    <property type="component" value="Unassembled WGS sequence"/>
</dbReference>
<evidence type="ECO:0000313" key="2">
    <source>
        <dbReference type="EMBL" id="OAJ50223.1"/>
    </source>
</evidence>
<keyword evidence="1" id="KW-0472">Membrane</keyword>
<accession>A0A9X5KYB4</accession>
<organism evidence="2 3">
    <name type="scientific">Pseudomonas marginalis</name>
    <name type="common">Pseudomonas panacis</name>
    <dbReference type="NCBI Taxonomy" id="298"/>
    <lineage>
        <taxon>Bacteria</taxon>
        <taxon>Pseudomonadati</taxon>
        <taxon>Pseudomonadota</taxon>
        <taxon>Gammaproteobacteria</taxon>
        <taxon>Pseudomonadales</taxon>
        <taxon>Pseudomonadaceae</taxon>
        <taxon>Pseudomonas</taxon>
    </lineage>
</organism>
<evidence type="ECO:0000313" key="3">
    <source>
        <dbReference type="Proteomes" id="UP000077563"/>
    </source>
</evidence>
<proteinExistence type="predicted"/>
<keyword evidence="1" id="KW-1133">Transmembrane helix</keyword>
<dbReference type="EMBL" id="LKEG01000026">
    <property type="protein sequence ID" value="OAJ50223.1"/>
    <property type="molecule type" value="Genomic_DNA"/>
</dbReference>
<protein>
    <submittedName>
        <fullName evidence="2">Uncharacterized protein</fullName>
    </submittedName>
</protein>
<reference evidence="2 3" key="1">
    <citation type="submission" date="2015-09" db="EMBL/GenBank/DDBJ databases">
        <title>Genome sequence of Pseudomonas marginalis ICMP 3553.</title>
        <authorList>
            <person name="Visnovsky S."/>
            <person name="Lu A."/>
            <person name="Panda P."/>
            <person name="Pitman A."/>
        </authorList>
    </citation>
    <scope>NUCLEOTIDE SEQUENCE [LARGE SCALE GENOMIC DNA]</scope>
    <source>
        <strain evidence="2 3">ICMP 3553</strain>
    </source>
</reference>
<feature type="transmembrane region" description="Helical" evidence="1">
    <location>
        <begin position="38"/>
        <end position="60"/>
    </location>
</feature>
<evidence type="ECO:0000256" key="1">
    <source>
        <dbReference type="SAM" id="Phobius"/>
    </source>
</evidence>
<dbReference type="AlphaFoldDB" id="A0A9X5KYB4"/>
<sequence>MIRNSMRTLPGFMQPFLSWLTAKPLPEDLNQVRTLKPIHHILVSAGLIASGVVLAGVGYLHGSVILWALGFGVNGV</sequence>
<name>A0A9X5KYB4_PSEMA</name>